<evidence type="ECO:0000256" key="4">
    <source>
        <dbReference type="ARBA" id="ARBA00013208"/>
    </source>
</evidence>
<dbReference type="Gene3D" id="2.10.109.10">
    <property type="entry name" value="Umud Fragment, subunit A"/>
    <property type="match status" value="1"/>
</dbReference>
<evidence type="ECO:0000256" key="2">
    <source>
        <dbReference type="ARBA" id="ARBA00004401"/>
    </source>
</evidence>
<dbReference type="Proteomes" id="UP001589610">
    <property type="component" value="Unassembled WGS sequence"/>
</dbReference>
<dbReference type="PANTHER" id="PTHR43390">
    <property type="entry name" value="SIGNAL PEPTIDASE I"/>
    <property type="match status" value="1"/>
</dbReference>
<comment type="similarity">
    <text evidence="3 6">Belongs to the peptidase S26 family.</text>
</comment>
<dbReference type="Pfam" id="PF10502">
    <property type="entry name" value="Peptidase_S26"/>
    <property type="match status" value="1"/>
</dbReference>
<dbReference type="EMBL" id="JBHMBS010000016">
    <property type="protein sequence ID" value="MFB9679563.1"/>
    <property type="molecule type" value="Genomic_DNA"/>
</dbReference>
<dbReference type="RefSeq" id="WP_344746401.1">
    <property type="nucleotide sequence ID" value="NZ_BAAAWW010000093.1"/>
</dbReference>
<dbReference type="PRINTS" id="PR00727">
    <property type="entry name" value="LEADERPTASE"/>
</dbReference>
<dbReference type="InterPro" id="IPR000223">
    <property type="entry name" value="Pept_S26A_signal_pept_1"/>
</dbReference>
<feature type="transmembrane region" description="Helical" evidence="6">
    <location>
        <begin position="23"/>
        <end position="45"/>
    </location>
</feature>
<evidence type="ECO:0000313" key="9">
    <source>
        <dbReference type="Proteomes" id="UP001589610"/>
    </source>
</evidence>
<comment type="caution">
    <text evidence="8">The sequence shown here is derived from an EMBL/GenBank/DDBJ whole genome shotgun (WGS) entry which is preliminary data.</text>
</comment>
<keyword evidence="6" id="KW-0645">Protease</keyword>
<evidence type="ECO:0000256" key="1">
    <source>
        <dbReference type="ARBA" id="ARBA00000677"/>
    </source>
</evidence>
<evidence type="ECO:0000259" key="7">
    <source>
        <dbReference type="Pfam" id="PF10502"/>
    </source>
</evidence>
<dbReference type="InterPro" id="IPR036286">
    <property type="entry name" value="LexA/Signal_pep-like_sf"/>
</dbReference>
<dbReference type="GO" id="GO:0009003">
    <property type="term" value="F:signal peptidase activity"/>
    <property type="evidence" value="ECO:0007669"/>
    <property type="project" value="UniProtKB-EC"/>
</dbReference>
<gene>
    <name evidence="8" type="primary">lepB</name>
    <name evidence="8" type="ORF">ACFFRH_29115</name>
</gene>
<keyword evidence="6" id="KW-1133">Transmembrane helix</keyword>
<reference evidence="8 9" key="1">
    <citation type="submission" date="2024-09" db="EMBL/GenBank/DDBJ databases">
        <authorList>
            <person name="Sun Q."/>
            <person name="Mori K."/>
        </authorList>
    </citation>
    <scope>NUCLEOTIDE SEQUENCE [LARGE SCALE GENOMIC DNA]</scope>
    <source>
        <strain evidence="8 9">JCM 3028</strain>
    </source>
</reference>
<proteinExistence type="inferred from homology"/>
<comment type="catalytic activity">
    <reaction evidence="1 6">
        <text>Cleavage of hydrophobic, N-terminal signal or leader sequences from secreted and periplasmic proteins.</text>
        <dbReference type="EC" id="3.4.21.89"/>
    </reaction>
</comment>
<accession>A0ABV5TPP9</accession>
<keyword evidence="5 6" id="KW-0378">Hydrolase</keyword>
<dbReference type="CDD" id="cd06530">
    <property type="entry name" value="S26_SPase_I"/>
    <property type="match status" value="1"/>
</dbReference>
<keyword evidence="6" id="KW-0812">Transmembrane</keyword>
<dbReference type="PANTHER" id="PTHR43390:SF1">
    <property type="entry name" value="CHLOROPLAST PROCESSING PEPTIDASE"/>
    <property type="match status" value="1"/>
</dbReference>
<evidence type="ECO:0000256" key="3">
    <source>
        <dbReference type="ARBA" id="ARBA00009370"/>
    </source>
</evidence>
<organism evidence="8 9">
    <name type="scientific">Streptosporangium vulgare</name>
    <dbReference type="NCBI Taxonomy" id="46190"/>
    <lineage>
        <taxon>Bacteria</taxon>
        <taxon>Bacillati</taxon>
        <taxon>Actinomycetota</taxon>
        <taxon>Actinomycetes</taxon>
        <taxon>Streptosporangiales</taxon>
        <taxon>Streptosporangiaceae</taxon>
        <taxon>Streptosporangium</taxon>
    </lineage>
</organism>
<dbReference type="SUPFAM" id="SSF51306">
    <property type="entry name" value="LexA/Signal peptidase"/>
    <property type="match status" value="1"/>
</dbReference>
<keyword evidence="9" id="KW-1185">Reference proteome</keyword>
<dbReference type="InterPro" id="IPR019533">
    <property type="entry name" value="Peptidase_S26"/>
</dbReference>
<feature type="domain" description="Peptidase S26" evidence="7">
    <location>
        <begin position="21"/>
        <end position="179"/>
    </location>
</feature>
<protein>
    <recommendedName>
        <fullName evidence="4 6">Signal peptidase I</fullName>
        <ecNumber evidence="4 6">3.4.21.89</ecNumber>
    </recommendedName>
</protein>
<evidence type="ECO:0000256" key="6">
    <source>
        <dbReference type="RuleBase" id="RU362042"/>
    </source>
</evidence>
<dbReference type="PROSITE" id="PS00761">
    <property type="entry name" value="SPASE_I_3"/>
    <property type="match status" value="1"/>
</dbReference>
<evidence type="ECO:0000313" key="8">
    <source>
        <dbReference type="EMBL" id="MFB9679563.1"/>
    </source>
</evidence>
<evidence type="ECO:0000256" key="5">
    <source>
        <dbReference type="ARBA" id="ARBA00022801"/>
    </source>
</evidence>
<dbReference type="EC" id="3.4.21.89" evidence="4 6"/>
<name>A0ABV5TPP9_9ACTN</name>
<dbReference type="NCBIfam" id="TIGR02227">
    <property type="entry name" value="sigpep_I_bact"/>
    <property type="match status" value="1"/>
</dbReference>
<comment type="subcellular location">
    <subcellularLocation>
        <location evidence="2">Cell membrane</location>
        <topology evidence="2">Single-pass type II membrane protein</topology>
    </subcellularLocation>
    <subcellularLocation>
        <location evidence="6">Membrane</location>
        <topology evidence="6">Single-pass type II membrane protein</topology>
    </subcellularLocation>
</comment>
<keyword evidence="6" id="KW-0472">Membrane</keyword>
<sequence>MTVEPEAEKKEKSGKGGGLRESLFLLVCGVVVALLLQAFVFQSFWIPSESMQNTLLVGDRVVVNKLHGDSERGDIVVFRGWNNEDTIKRVIAVGGDTVKCCDAKQRITVNGVPLEEGSYLFSGDFPSGEPFEKVVPKGRLWVMGDHRTASADSRAHEERQGEGSIPESDVIGRAVAIYWPFSRATVLSRPESFLKVR</sequence>
<dbReference type="InterPro" id="IPR019758">
    <property type="entry name" value="Pept_S26A_signal_pept_1_CS"/>
</dbReference>